<evidence type="ECO:0000313" key="1">
    <source>
        <dbReference type="EnsemblMetazoa" id="XP_038046027.1"/>
    </source>
</evidence>
<dbReference type="EnsemblMetazoa" id="XM_038190099.1">
    <property type="protein sequence ID" value="XP_038046027.1"/>
    <property type="gene ID" value="LOC119720435"/>
</dbReference>
<keyword evidence="2" id="KW-1185">Reference proteome</keyword>
<organism evidence="1 2">
    <name type="scientific">Patiria miniata</name>
    <name type="common">Bat star</name>
    <name type="synonym">Asterina miniata</name>
    <dbReference type="NCBI Taxonomy" id="46514"/>
    <lineage>
        <taxon>Eukaryota</taxon>
        <taxon>Metazoa</taxon>
        <taxon>Echinodermata</taxon>
        <taxon>Eleutherozoa</taxon>
        <taxon>Asterozoa</taxon>
        <taxon>Asteroidea</taxon>
        <taxon>Valvatacea</taxon>
        <taxon>Valvatida</taxon>
        <taxon>Asterinidae</taxon>
        <taxon>Patiria</taxon>
    </lineage>
</organism>
<dbReference type="OrthoDB" id="6367888at2759"/>
<dbReference type="PANTHER" id="PTHR47331">
    <property type="entry name" value="PHD-TYPE DOMAIN-CONTAINING PROTEIN"/>
    <property type="match status" value="1"/>
</dbReference>
<dbReference type="RefSeq" id="XP_038046027.1">
    <property type="nucleotide sequence ID" value="XM_038190099.1"/>
</dbReference>
<accession>A0A913Z2U1</accession>
<dbReference type="AlphaFoldDB" id="A0A913Z2U1"/>
<reference evidence="1" key="1">
    <citation type="submission" date="2022-11" db="UniProtKB">
        <authorList>
            <consortium name="EnsemblMetazoa"/>
        </authorList>
    </citation>
    <scope>IDENTIFICATION</scope>
</reference>
<proteinExistence type="predicted"/>
<protein>
    <submittedName>
        <fullName evidence="1">Uncharacterized protein</fullName>
    </submittedName>
</protein>
<dbReference type="GeneID" id="119720435"/>
<dbReference type="PANTHER" id="PTHR47331:SF1">
    <property type="entry name" value="GAG-LIKE PROTEIN"/>
    <property type="match status" value="1"/>
</dbReference>
<name>A0A913Z2U1_PATMI</name>
<dbReference type="OMA" id="PYTKRNS"/>
<sequence length="123" mass="13715">MAVHLFGGVWSPSCANFALRRTAEDNVDDFNADVVATVKENFFVDDCLKSLDSEGEAVETVKQLTDILAKGGFRLTKWISNSRRVIESVPPEERAKGVKNLDLSQEDLPVERALGVHWDTEHD</sequence>
<evidence type="ECO:0000313" key="2">
    <source>
        <dbReference type="Proteomes" id="UP000887568"/>
    </source>
</evidence>
<dbReference type="Proteomes" id="UP000887568">
    <property type="component" value="Unplaced"/>
</dbReference>